<dbReference type="Pfam" id="PF10633">
    <property type="entry name" value="NPCBM_assoc"/>
    <property type="match status" value="1"/>
</dbReference>
<protein>
    <recommendedName>
        <fullName evidence="3">Alpha-galactosidase NEW3 domain-containing protein</fullName>
    </recommendedName>
</protein>
<dbReference type="Gene3D" id="2.60.40.10">
    <property type="entry name" value="Immunoglobulins"/>
    <property type="match status" value="2"/>
</dbReference>
<name>A0A261WA05_9BORD</name>
<evidence type="ECO:0000256" key="1">
    <source>
        <dbReference type="SAM" id="Phobius"/>
    </source>
</evidence>
<accession>A0A261WA05</accession>
<evidence type="ECO:0000256" key="2">
    <source>
        <dbReference type="SAM" id="SignalP"/>
    </source>
</evidence>
<feature type="signal peptide" evidence="2">
    <location>
        <begin position="1"/>
        <end position="22"/>
    </location>
</feature>
<dbReference type="RefSeq" id="WP_094805598.1">
    <property type="nucleotide sequence ID" value="NZ_NEVT01000002.1"/>
</dbReference>
<organism evidence="4 5">
    <name type="scientific">Bordetella genomosp. 2</name>
    <dbReference type="NCBI Taxonomy" id="1983456"/>
    <lineage>
        <taxon>Bacteria</taxon>
        <taxon>Pseudomonadati</taxon>
        <taxon>Pseudomonadota</taxon>
        <taxon>Betaproteobacteria</taxon>
        <taxon>Burkholderiales</taxon>
        <taxon>Alcaligenaceae</taxon>
        <taxon>Bordetella</taxon>
    </lineage>
</organism>
<evidence type="ECO:0000313" key="4">
    <source>
        <dbReference type="EMBL" id="OZI82683.1"/>
    </source>
</evidence>
<keyword evidence="1" id="KW-0472">Membrane</keyword>
<keyword evidence="1" id="KW-1133">Transmembrane helix</keyword>
<dbReference type="InterPro" id="IPR013783">
    <property type="entry name" value="Ig-like_fold"/>
</dbReference>
<proteinExistence type="predicted"/>
<dbReference type="Proteomes" id="UP000215633">
    <property type="component" value="Unassembled WGS sequence"/>
</dbReference>
<keyword evidence="2" id="KW-0732">Signal</keyword>
<keyword evidence="1" id="KW-0812">Transmembrane</keyword>
<reference evidence="5" key="1">
    <citation type="submission" date="2017-05" db="EMBL/GenBank/DDBJ databases">
        <title>Complete and WGS of Bordetella genogroups.</title>
        <authorList>
            <person name="Spilker T."/>
            <person name="Lipuma J."/>
        </authorList>
    </citation>
    <scope>NUCLEOTIDE SEQUENCE [LARGE SCALE GENOMIC DNA]</scope>
    <source>
        <strain evidence="5">AU8256</strain>
    </source>
</reference>
<sequence>MRKALSFLAFAAAMLLSTPLLAQDGSNIKGLYLLTDYPAVTAQPGTTSTLRLQLRNYGLPPERLDLKVEGVPEGWSATLLGGGQPVAAAMPATDDSTSLQLQLKVPADAGTQPRTLNVVAEGGGQRIILPVHIMLAKQLPTKLSLDTKLPAIRGGAQSSFDYSLTVKNDSGKDLTVSFAAKAPQYFDTSFTEGYGSQQISSLPIKAGESKDIKLTVRPPGNTEPGSYPVQVVASADGIEAASQLQLEIIGQPRLRLAGRDGLMSGKAEAGKLSSIPVVVRNDGGAAADNVALSGSGPSGWTVEFEPKRIEHLAPGQQAEVQARITPSERSLAGDYMTHLTATAAGQSASGDFRITVSTSSLWGIAGAIILAIAVLILVGAVARFGRR</sequence>
<feature type="domain" description="Alpha-galactosidase NEW3" evidence="3">
    <location>
        <begin position="268"/>
        <end position="342"/>
    </location>
</feature>
<feature type="transmembrane region" description="Helical" evidence="1">
    <location>
        <begin position="361"/>
        <end position="382"/>
    </location>
</feature>
<evidence type="ECO:0000259" key="3">
    <source>
        <dbReference type="Pfam" id="PF10633"/>
    </source>
</evidence>
<dbReference type="EMBL" id="NEVT01000002">
    <property type="protein sequence ID" value="OZI82683.1"/>
    <property type="molecule type" value="Genomic_DNA"/>
</dbReference>
<dbReference type="AlphaFoldDB" id="A0A261WA05"/>
<feature type="chain" id="PRO_5013260936" description="Alpha-galactosidase NEW3 domain-containing protein" evidence="2">
    <location>
        <begin position="23"/>
        <end position="387"/>
    </location>
</feature>
<dbReference type="PANTHER" id="PTHR39198">
    <property type="entry name" value="HYPOTHETICAL MEMBRANE PROTEIN, CONSERVED"/>
    <property type="match status" value="1"/>
</dbReference>
<evidence type="ECO:0000313" key="5">
    <source>
        <dbReference type="Proteomes" id="UP000215633"/>
    </source>
</evidence>
<dbReference type="InterPro" id="IPR018905">
    <property type="entry name" value="A-galactase_NEW3"/>
</dbReference>
<gene>
    <name evidence="4" type="ORF">CAL24_01220</name>
</gene>
<dbReference type="PANTHER" id="PTHR39198:SF1">
    <property type="entry name" value="ALPHA-GALACTOSIDASE NEW3 DOMAIN-CONTAINING PROTEIN"/>
    <property type="match status" value="1"/>
</dbReference>
<keyword evidence="5" id="KW-1185">Reference proteome</keyword>
<comment type="caution">
    <text evidence="4">The sequence shown here is derived from an EMBL/GenBank/DDBJ whole genome shotgun (WGS) entry which is preliminary data.</text>
</comment>